<name>A0A383F0Y5_9ZZZZ</name>
<gene>
    <name evidence="2" type="ORF">METZ01_LOCUS514902</name>
</gene>
<sequence>MAGWLPDTNQKPKPKKECEESLHDLDPTLMPAFCPYYFPSVTIEKTSVRNGVAGRPSRLIRVQTG</sequence>
<dbReference type="EMBL" id="UINC01230075">
    <property type="protein sequence ID" value="SVE62048.1"/>
    <property type="molecule type" value="Genomic_DNA"/>
</dbReference>
<protein>
    <submittedName>
        <fullName evidence="2">Uncharacterized protein</fullName>
    </submittedName>
</protein>
<accession>A0A383F0Y5</accession>
<evidence type="ECO:0000256" key="1">
    <source>
        <dbReference type="SAM" id="MobiDB-lite"/>
    </source>
</evidence>
<reference evidence="2" key="1">
    <citation type="submission" date="2018-05" db="EMBL/GenBank/DDBJ databases">
        <authorList>
            <person name="Lanie J.A."/>
            <person name="Ng W.-L."/>
            <person name="Kazmierczak K.M."/>
            <person name="Andrzejewski T.M."/>
            <person name="Davidsen T.M."/>
            <person name="Wayne K.J."/>
            <person name="Tettelin H."/>
            <person name="Glass J.I."/>
            <person name="Rusch D."/>
            <person name="Podicherti R."/>
            <person name="Tsui H.-C.T."/>
            <person name="Winkler M.E."/>
        </authorList>
    </citation>
    <scope>NUCLEOTIDE SEQUENCE</scope>
</reference>
<organism evidence="2">
    <name type="scientific">marine metagenome</name>
    <dbReference type="NCBI Taxonomy" id="408172"/>
    <lineage>
        <taxon>unclassified sequences</taxon>
        <taxon>metagenomes</taxon>
        <taxon>ecological metagenomes</taxon>
    </lineage>
</organism>
<dbReference type="AlphaFoldDB" id="A0A383F0Y5"/>
<evidence type="ECO:0000313" key="2">
    <source>
        <dbReference type="EMBL" id="SVE62048.1"/>
    </source>
</evidence>
<proteinExistence type="predicted"/>
<feature type="non-terminal residue" evidence="2">
    <location>
        <position position="65"/>
    </location>
</feature>
<feature type="region of interest" description="Disordered" evidence="1">
    <location>
        <begin position="1"/>
        <end position="22"/>
    </location>
</feature>